<accession>H5X8Y3</accession>
<dbReference type="SUPFAM" id="SSF53271">
    <property type="entry name" value="PRTase-like"/>
    <property type="match status" value="1"/>
</dbReference>
<protein>
    <submittedName>
        <fullName evidence="2">Putative amidophosphoribosyltransferase</fullName>
    </submittedName>
</protein>
<dbReference type="PANTHER" id="PTHR47505:SF1">
    <property type="entry name" value="DNA UTILIZATION PROTEIN YHGH"/>
    <property type="match status" value="1"/>
</dbReference>
<keyword evidence="3" id="KW-1185">Reference proteome</keyword>
<reference evidence="2 3" key="1">
    <citation type="journal article" date="2012" name="Stand. Genomic Sci.">
        <title>Genome sequence of the ocean sediment bacterium Saccharomonospora marina type strain (XMU15(T)).</title>
        <authorList>
            <person name="Klenk H.P."/>
            <person name="Lu M."/>
            <person name="Lucas S."/>
            <person name="Lapidus A."/>
            <person name="Copeland A."/>
            <person name="Pitluck S."/>
            <person name="Goodwin L.A."/>
            <person name="Han C."/>
            <person name="Tapia R."/>
            <person name="Brambilla E.M."/>
            <person name="Potter G."/>
            <person name="Land M."/>
            <person name="Ivanova N."/>
            <person name="Rohde M."/>
            <person name="Goker M."/>
            <person name="Detter J.C."/>
            <person name="Li W.J."/>
            <person name="Kyrpides N.C."/>
            <person name="Woyke T."/>
        </authorList>
    </citation>
    <scope>NUCLEOTIDE SEQUENCE [LARGE SCALE GENOMIC DNA]</scope>
    <source>
        <strain evidence="2 3">XMU15</strain>
    </source>
</reference>
<dbReference type="PANTHER" id="PTHR47505">
    <property type="entry name" value="DNA UTILIZATION PROTEIN YHGH"/>
    <property type="match status" value="1"/>
</dbReference>
<comment type="similarity">
    <text evidence="1">Belongs to the ComF/GntX family.</text>
</comment>
<keyword evidence="2" id="KW-0808">Transferase</keyword>
<organism evidence="2 3">
    <name type="scientific">Saccharomonospora marina XMU15</name>
    <dbReference type="NCBI Taxonomy" id="882083"/>
    <lineage>
        <taxon>Bacteria</taxon>
        <taxon>Bacillati</taxon>
        <taxon>Actinomycetota</taxon>
        <taxon>Actinomycetes</taxon>
        <taxon>Pseudonocardiales</taxon>
        <taxon>Pseudonocardiaceae</taxon>
        <taxon>Saccharomonospora</taxon>
    </lineage>
</organism>
<dbReference type="OrthoDB" id="5244859at2"/>
<dbReference type="InterPro" id="IPR000836">
    <property type="entry name" value="PRTase_dom"/>
</dbReference>
<dbReference type="STRING" id="882083.SacmaDRAFT_4372"/>
<dbReference type="Gene3D" id="3.40.50.2020">
    <property type="match status" value="1"/>
</dbReference>
<name>H5X8Y3_9PSEU</name>
<proteinExistence type="inferred from homology"/>
<dbReference type="HOGENOM" id="CLU_054549_3_2_11"/>
<dbReference type="Proteomes" id="UP000004926">
    <property type="component" value="Chromosome"/>
</dbReference>
<sequence length="225" mass="23108">MSATTRSVTTACVNAVLELLLPQRCAGCGSPDGPCCPACARSLDGQQLFRHGSGTHALARYDGEARRLVLAYKERGTRSLAPVFGRALAHALPQLPRARPDRDGVWWLVPAPSRRSASRARGGQHMLRVARHCAEALAARGAASAVAPALVLAPGTRDAVGLGREKRVANLAGNVRPRPAGLPPPGTPVVLLDDVVTTGATVAACTRVLGAAGIAVSAALTLTGA</sequence>
<dbReference type="InterPro" id="IPR051910">
    <property type="entry name" value="ComF/GntX_DNA_util-trans"/>
</dbReference>
<dbReference type="eggNOG" id="COG1040">
    <property type="taxonomic scope" value="Bacteria"/>
</dbReference>
<dbReference type="RefSeq" id="WP_009155936.1">
    <property type="nucleotide sequence ID" value="NZ_CM001439.1"/>
</dbReference>
<dbReference type="EMBL" id="CM001439">
    <property type="protein sequence ID" value="EHR52558.1"/>
    <property type="molecule type" value="Genomic_DNA"/>
</dbReference>
<evidence type="ECO:0000313" key="3">
    <source>
        <dbReference type="Proteomes" id="UP000004926"/>
    </source>
</evidence>
<dbReference type="GO" id="GO:0016757">
    <property type="term" value="F:glycosyltransferase activity"/>
    <property type="evidence" value="ECO:0007669"/>
    <property type="project" value="UniProtKB-KW"/>
</dbReference>
<evidence type="ECO:0000256" key="1">
    <source>
        <dbReference type="ARBA" id="ARBA00008007"/>
    </source>
</evidence>
<evidence type="ECO:0000313" key="2">
    <source>
        <dbReference type="EMBL" id="EHR52558.1"/>
    </source>
</evidence>
<dbReference type="AlphaFoldDB" id="H5X8Y3"/>
<dbReference type="InterPro" id="IPR029057">
    <property type="entry name" value="PRTase-like"/>
</dbReference>
<keyword evidence="2" id="KW-0328">Glycosyltransferase</keyword>
<gene>
    <name evidence="2" type="ORF">SacmaDRAFT_4372</name>
</gene>
<dbReference type="CDD" id="cd06223">
    <property type="entry name" value="PRTases_typeI"/>
    <property type="match status" value="1"/>
</dbReference>